<evidence type="ECO:0000259" key="11">
    <source>
        <dbReference type="Pfam" id="PF00593"/>
    </source>
</evidence>
<keyword evidence="6 8" id="KW-0472">Membrane</keyword>
<dbReference type="NCBIfam" id="TIGR04057">
    <property type="entry name" value="SusC_RagA_signa"/>
    <property type="match status" value="1"/>
</dbReference>
<dbReference type="Pfam" id="PF07715">
    <property type="entry name" value="Plug"/>
    <property type="match status" value="1"/>
</dbReference>
<accession>A0A2Z3GPD0</accession>
<dbReference type="Gene3D" id="2.170.130.10">
    <property type="entry name" value="TonB-dependent receptor, plug domain"/>
    <property type="match status" value="1"/>
</dbReference>
<comment type="similarity">
    <text evidence="8 9">Belongs to the TonB-dependent receptor family.</text>
</comment>
<dbReference type="InterPro" id="IPR023996">
    <property type="entry name" value="TonB-dep_OMP_SusC/RagA"/>
</dbReference>
<reference evidence="14" key="1">
    <citation type="submission" date="2018-04" db="EMBL/GenBank/DDBJ databases">
        <title>Complete genome of Antarctic heterotrophic bacterium Hymenobacter nivis.</title>
        <authorList>
            <person name="Terashima M."/>
        </authorList>
    </citation>
    <scope>NUCLEOTIDE SEQUENCE [LARGE SCALE GENOMIC DNA]</scope>
    <source>
        <strain evidence="14">NBRC 111535</strain>
    </source>
</reference>
<evidence type="ECO:0000256" key="8">
    <source>
        <dbReference type="PROSITE-ProRule" id="PRU01360"/>
    </source>
</evidence>
<dbReference type="InterPro" id="IPR023997">
    <property type="entry name" value="TonB-dep_OMP_SusC/RagA_CS"/>
</dbReference>
<evidence type="ECO:0000256" key="10">
    <source>
        <dbReference type="SAM" id="SignalP"/>
    </source>
</evidence>
<sequence length="1002" mass="108656">MANQYSLTRAVKTLGRCWPSIFLLVLCLGAPALAWAQQTVKGTVTDEKNAALPGVTVRIKDGTAAVASNPNGTYSIQTSGPADILVFSFVGTVTKEIAPGTQTSLNVTLLPDAQKLNDVVVIGYGTASRADITGAVTSIKSEEFNQGVLTTPAELLQGKVAGLNITKSGDPNQRPSVVLRGPSTIRTVNGGVTEPFYVIDGVPGASIDLLAPDDIATIDVLKDASSTAIYGTRAANGVIIITTKRAKPGQSRLTYSAYGAVANVSKKIDMLSGDELRQYLVDNKTKPLATPADDDGSNTNWQDLIERTSYSTNHNLSFTGSANATDYGASVNYLKNNGTLINTSLERLIYRGFINQRFFNNRLKLGVNIINSSTTQNDIPQSSTLPGMLFYLPTVSPFNANGTYKENYTRTGSGPLNPLSLANNNAYVTKDNKTLVNGLVQVDVLTGLKVTLSASTQRAQTNYSSYLNSQSGLAVNLGGVARRAEYENTNDVLEAYANYDKTLGLHSFQLLGGYSYQQDRTNDGFGITTQNFANNALGSNNLYLSNPSSLAQIAFDNNPISTLRLESQYARVQYQYADRYLAQVSLRRDGSSVFGVNNRYGYFPTAALGWRLINEEFMRGLPVFSDLKLRAGYGVSGNSQGFDAFSAILIYGTPPGSSKYLNNGAISNVVNAVRNENPNLKWESTATTNIGLDFGLFKNRLTGSVDYYIKKTSDLIDDVLPVSSTEFQYTTYTANVGRMTNRGIEVALSVVPVQTATFTWRSSLNFSHNYNNIDNLSTDRFTIPYIQTAQLGGKGQSGNYSQIVQPGSPLGTFKLWHYLGKNDLGVSTYQKADGSVTATQPLTTDMQVAGSAQPSLIYGWSNTFTCKGFDLNFLVRGVMGNKILNATLAGLNNPADARLQNIPRFTLGEAFTDINAYLISDRFLESGAYLRLDNATLGYTLRPHTQYVQALRLYVATNNLFIITKYRGIDPEINIGGLTPGIDNQNFYPKTRTFTLGLSASF</sequence>
<dbReference type="Proteomes" id="UP000245999">
    <property type="component" value="Chromosome"/>
</dbReference>
<protein>
    <submittedName>
        <fullName evidence="13">SusC/RagA family TonB-linked outer membrane protein</fullName>
    </submittedName>
</protein>
<dbReference type="SUPFAM" id="SSF56935">
    <property type="entry name" value="Porins"/>
    <property type="match status" value="1"/>
</dbReference>
<dbReference type="OrthoDB" id="9768177at2"/>
<evidence type="ECO:0000256" key="2">
    <source>
        <dbReference type="ARBA" id="ARBA00022448"/>
    </source>
</evidence>
<dbReference type="Gene3D" id="2.40.170.20">
    <property type="entry name" value="TonB-dependent receptor, beta-barrel domain"/>
    <property type="match status" value="1"/>
</dbReference>
<dbReference type="Gene3D" id="2.60.40.1120">
    <property type="entry name" value="Carboxypeptidase-like, regulatory domain"/>
    <property type="match status" value="1"/>
</dbReference>
<dbReference type="InterPro" id="IPR037066">
    <property type="entry name" value="Plug_dom_sf"/>
</dbReference>
<keyword evidence="4 8" id="KW-0812">Transmembrane</keyword>
<dbReference type="Pfam" id="PF00593">
    <property type="entry name" value="TonB_dep_Rec_b-barrel"/>
    <property type="match status" value="1"/>
</dbReference>
<dbReference type="SUPFAM" id="SSF49464">
    <property type="entry name" value="Carboxypeptidase regulatory domain-like"/>
    <property type="match status" value="1"/>
</dbReference>
<feature type="chain" id="PRO_5016273505" evidence="10">
    <location>
        <begin position="37"/>
        <end position="1002"/>
    </location>
</feature>
<proteinExistence type="inferred from homology"/>
<gene>
    <name evidence="13" type="ORF">DDQ68_21695</name>
</gene>
<evidence type="ECO:0000256" key="1">
    <source>
        <dbReference type="ARBA" id="ARBA00004571"/>
    </source>
</evidence>
<dbReference type="Pfam" id="PF13715">
    <property type="entry name" value="CarbopepD_reg_2"/>
    <property type="match status" value="1"/>
</dbReference>
<dbReference type="PROSITE" id="PS52016">
    <property type="entry name" value="TONB_DEPENDENT_REC_3"/>
    <property type="match status" value="1"/>
</dbReference>
<dbReference type="GO" id="GO:0009279">
    <property type="term" value="C:cell outer membrane"/>
    <property type="evidence" value="ECO:0007669"/>
    <property type="project" value="UniProtKB-SubCell"/>
</dbReference>
<keyword evidence="7 8" id="KW-0998">Cell outer membrane</keyword>
<dbReference type="AlphaFoldDB" id="A0A2Z3GPD0"/>
<dbReference type="InterPro" id="IPR039426">
    <property type="entry name" value="TonB-dep_rcpt-like"/>
</dbReference>
<keyword evidence="10" id="KW-0732">Signal</keyword>
<feature type="signal peptide" evidence="10">
    <location>
        <begin position="1"/>
        <end position="36"/>
    </location>
</feature>
<dbReference type="EMBL" id="CP029145">
    <property type="protein sequence ID" value="AWM35148.1"/>
    <property type="molecule type" value="Genomic_DNA"/>
</dbReference>
<feature type="domain" description="TonB-dependent receptor plug" evidence="12">
    <location>
        <begin position="130"/>
        <end position="238"/>
    </location>
</feature>
<evidence type="ECO:0000256" key="5">
    <source>
        <dbReference type="ARBA" id="ARBA00023077"/>
    </source>
</evidence>
<evidence type="ECO:0000256" key="7">
    <source>
        <dbReference type="ARBA" id="ARBA00023237"/>
    </source>
</evidence>
<evidence type="ECO:0000313" key="13">
    <source>
        <dbReference type="EMBL" id="AWM35148.1"/>
    </source>
</evidence>
<dbReference type="InterPro" id="IPR000531">
    <property type="entry name" value="Beta-barrel_TonB"/>
</dbReference>
<evidence type="ECO:0000256" key="9">
    <source>
        <dbReference type="RuleBase" id="RU003357"/>
    </source>
</evidence>
<evidence type="ECO:0000256" key="4">
    <source>
        <dbReference type="ARBA" id="ARBA00022692"/>
    </source>
</evidence>
<keyword evidence="3 8" id="KW-1134">Transmembrane beta strand</keyword>
<name>A0A2Z3GPD0_9BACT</name>
<organism evidence="13 14">
    <name type="scientific">Hymenobacter nivis</name>
    <dbReference type="NCBI Taxonomy" id="1850093"/>
    <lineage>
        <taxon>Bacteria</taxon>
        <taxon>Pseudomonadati</taxon>
        <taxon>Bacteroidota</taxon>
        <taxon>Cytophagia</taxon>
        <taxon>Cytophagales</taxon>
        <taxon>Hymenobacteraceae</taxon>
        <taxon>Hymenobacter</taxon>
    </lineage>
</organism>
<keyword evidence="2 8" id="KW-0813">Transport</keyword>
<dbReference type="KEGG" id="hnv:DDQ68_21695"/>
<dbReference type="InterPro" id="IPR036942">
    <property type="entry name" value="Beta-barrel_TonB_sf"/>
</dbReference>
<dbReference type="InterPro" id="IPR008969">
    <property type="entry name" value="CarboxyPept-like_regulatory"/>
</dbReference>
<evidence type="ECO:0000256" key="3">
    <source>
        <dbReference type="ARBA" id="ARBA00022452"/>
    </source>
</evidence>
<feature type="domain" description="TonB-dependent receptor-like beta-barrel" evidence="11">
    <location>
        <begin position="394"/>
        <end position="831"/>
    </location>
</feature>
<evidence type="ECO:0000313" key="14">
    <source>
        <dbReference type="Proteomes" id="UP000245999"/>
    </source>
</evidence>
<dbReference type="NCBIfam" id="TIGR04056">
    <property type="entry name" value="OMP_RagA_SusC"/>
    <property type="match status" value="1"/>
</dbReference>
<comment type="subcellular location">
    <subcellularLocation>
        <location evidence="1 8">Cell outer membrane</location>
        <topology evidence="1 8">Multi-pass membrane protein</topology>
    </subcellularLocation>
</comment>
<evidence type="ECO:0000259" key="12">
    <source>
        <dbReference type="Pfam" id="PF07715"/>
    </source>
</evidence>
<keyword evidence="14" id="KW-1185">Reference proteome</keyword>
<keyword evidence="5 9" id="KW-0798">TonB box</keyword>
<dbReference type="InterPro" id="IPR012910">
    <property type="entry name" value="Plug_dom"/>
</dbReference>
<evidence type="ECO:0000256" key="6">
    <source>
        <dbReference type="ARBA" id="ARBA00023136"/>
    </source>
</evidence>